<feature type="domain" description="DUF6351" evidence="1">
    <location>
        <begin position="75"/>
        <end position="710"/>
    </location>
</feature>
<proteinExistence type="predicted"/>
<dbReference type="OrthoDB" id="3078806at2"/>
<dbReference type="PATRIC" id="fig|320778.3.peg.3404"/>
<gene>
    <name evidence="2" type="ORF">ABT57_15655</name>
</gene>
<dbReference type="Pfam" id="PF19878">
    <property type="entry name" value="DUF6351"/>
    <property type="match status" value="1"/>
</dbReference>
<dbReference type="Proteomes" id="UP000035909">
    <property type="component" value="Unassembled WGS sequence"/>
</dbReference>
<dbReference type="AlphaFoldDB" id="A0A0J1H969"/>
<accession>A0A0J1H969</accession>
<evidence type="ECO:0000259" key="1">
    <source>
        <dbReference type="Pfam" id="PF19878"/>
    </source>
</evidence>
<dbReference type="EMBL" id="LDOU01000015">
    <property type="protein sequence ID" value="KLV08230.1"/>
    <property type="molecule type" value="Genomic_DNA"/>
</dbReference>
<name>A0A0J1H969_9GAMM</name>
<dbReference type="RefSeq" id="WP_047886118.1">
    <property type="nucleotide sequence ID" value="NZ_CP071326.1"/>
</dbReference>
<keyword evidence="3" id="KW-1185">Reference proteome</keyword>
<comment type="caution">
    <text evidence="2">The sequence shown here is derived from an EMBL/GenBank/DDBJ whole genome shotgun (WGS) entry which is preliminary data.</text>
</comment>
<sequence>MKRIIIVLACLLAAIIVVGQMSGQDNLIARQVKAIATPEKSYLLDVKHHISETPRPAETYPFPIKIGEVGPVTSLYSGPNQYPFFCMTLDSGMGQPLVDNQKGLGVPVYDSQDGTKLVGYSKDCAAKTQLLYFLVDADNDIQPMTEEELRQAPIADDALLVRVEQGTINRYVYAIAMPISPEEIGVQNGASLWNNRLIYHFEGGSGIGFRQGRIKFHRLVNKELEQLRKGYAVVSSSGNKTSYGYNMLLAEDTARRVKTQFVTLFGEPLYTVGIGGSGGGLAQYLIGQNSQGILDGLIPLYSYPDMVSVSIYALDCDLLNNYFTFRSYNKDHWQDWHQRQNIEGLRAISGAEQKYGWLLPVNQLARGELPEFPKGNNECINGYLGLSSYIHNPRQGFIKPFFHHSVVGKVNWSYWQDMVNVYGQDEHGFGQTTWDNVGVQYGLQALLSHQISLDDFIDLNKRIGAWKAPSQMEPERMLSLGSSIPPLWLSIWGNQNITKLDGALAKRQAGSLVAMNKAYEYGQVFIGRINLPILDVRHYLEDELNMHHTSASFVSRLRILNDQKTYRNHVIWIADKHYNPTEKAYEVMDQWLTNMHKLPENLPYEDRVSIARPNVAQDTCFDQEGNIMAAGNGVFDGEWNQKEKGSCTQHYPMYSNSRIKAGAPWEGSIFKCYTIPVDVAAAQGMYGDWDVSAKMDELQQIFPDGVCDYRLGDMGRPKAL</sequence>
<dbReference type="STRING" id="320778.ABT57_15655"/>
<protein>
    <recommendedName>
        <fullName evidence="1">DUF6351 domain-containing protein</fullName>
    </recommendedName>
</protein>
<dbReference type="InterPro" id="IPR045556">
    <property type="entry name" value="DUF6351"/>
</dbReference>
<reference evidence="2 3" key="1">
    <citation type="submission" date="2015-05" db="EMBL/GenBank/DDBJ databases">
        <title>Photobacterium galathea sp. nov.</title>
        <authorList>
            <person name="Machado H."/>
            <person name="Gram L."/>
        </authorList>
    </citation>
    <scope>NUCLEOTIDE SEQUENCE [LARGE SCALE GENOMIC DNA]</scope>
    <source>
        <strain evidence="2 3">DSM 22954</strain>
    </source>
</reference>
<evidence type="ECO:0000313" key="2">
    <source>
        <dbReference type="EMBL" id="KLV08230.1"/>
    </source>
</evidence>
<organism evidence="2 3">
    <name type="scientific">Photobacterium ganghwense</name>
    <dbReference type="NCBI Taxonomy" id="320778"/>
    <lineage>
        <taxon>Bacteria</taxon>
        <taxon>Pseudomonadati</taxon>
        <taxon>Pseudomonadota</taxon>
        <taxon>Gammaproteobacteria</taxon>
        <taxon>Vibrionales</taxon>
        <taxon>Vibrionaceae</taxon>
        <taxon>Photobacterium</taxon>
    </lineage>
</organism>
<evidence type="ECO:0000313" key="3">
    <source>
        <dbReference type="Proteomes" id="UP000035909"/>
    </source>
</evidence>